<organism evidence="1">
    <name type="scientific">Schistosoma haematobium</name>
    <name type="common">Blood fluke</name>
    <dbReference type="NCBI Taxonomy" id="6185"/>
    <lineage>
        <taxon>Eukaryota</taxon>
        <taxon>Metazoa</taxon>
        <taxon>Spiralia</taxon>
        <taxon>Lophotrochozoa</taxon>
        <taxon>Platyhelminthes</taxon>
        <taxon>Trematoda</taxon>
        <taxon>Digenea</taxon>
        <taxon>Strigeidida</taxon>
        <taxon>Schistosomatoidea</taxon>
        <taxon>Schistosomatidae</taxon>
        <taxon>Schistosoma</taxon>
    </lineage>
</organism>
<accession>A0A095A5I0</accession>
<dbReference type="AlphaFoldDB" id="A0A095A5I0"/>
<name>A0A095A5I0_SCHHA</name>
<protein>
    <submittedName>
        <fullName evidence="1">Uncharacterized protein</fullName>
    </submittedName>
</protein>
<evidence type="ECO:0000313" key="1">
    <source>
        <dbReference type="EMBL" id="KGB42142.1"/>
    </source>
</evidence>
<sequence length="91" mass="10492">MDSNEEFVVVNEENDNRRDAVARLDVLVDLFKQTIRKPHNLSSYFCQALKDELQTAITVTLQSSTPDHSSTVEHLVKQLDDIVRLCLHHIF</sequence>
<proteinExistence type="predicted"/>
<reference evidence="1" key="1">
    <citation type="journal article" date="2012" name="Nat. Genet.">
        <title>Whole-genome sequence of Schistosoma haematobium.</title>
        <authorList>
            <person name="Young N.D."/>
            <person name="Jex A.R."/>
            <person name="Li B."/>
            <person name="Liu S."/>
            <person name="Yang L."/>
            <person name="Xiong Z."/>
            <person name="Li Y."/>
            <person name="Cantacessi C."/>
            <person name="Hall R.S."/>
            <person name="Xu X."/>
            <person name="Chen F."/>
            <person name="Wu X."/>
            <person name="Zerlotini A."/>
            <person name="Oliveira G."/>
            <person name="Hofmann A."/>
            <person name="Zhang G."/>
            <person name="Fang X."/>
            <person name="Kang Y."/>
            <person name="Campbell B.E."/>
            <person name="Loukas A."/>
            <person name="Ranganathan S."/>
            <person name="Rollinson D."/>
            <person name="Rinaldi G."/>
            <person name="Brindley P.J."/>
            <person name="Yang H."/>
            <person name="Wang J."/>
            <person name="Wang J."/>
            <person name="Gasser R.B."/>
        </authorList>
    </citation>
    <scope>NUCLEOTIDE SEQUENCE [LARGE SCALE GENOMIC DNA]</scope>
</reference>
<gene>
    <name evidence="1" type="ORF">MS3_10741</name>
</gene>
<dbReference type="EMBL" id="KL252493">
    <property type="protein sequence ID" value="KGB42142.1"/>
    <property type="molecule type" value="Genomic_DNA"/>
</dbReference>